<dbReference type="AlphaFoldDB" id="A0A8S1GT47"/>
<comment type="caution">
    <text evidence="1">The sequence shown here is derived from an EMBL/GenBank/DDBJ whole genome shotgun (WGS) entry which is preliminary data.</text>
</comment>
<dbReference type="Proteomes" id="UP000835052">
    <property type="component" value="Unassembled WGS sequence"/>
</dbReference>
<gene>
    <name evidence="1" type="ORF">CAUJ_LOCUS789</name>
</gene>
<accession>A0A8S1GT47</accession>
<evidence type="ECO:0000313" key="1">
    <source>
        <dbReference type="EMBL" id="CAD6184870.1"/>
    </source>
</evidence>
<protein>
    <submittedName>
        <fullName evidence="1">Uncharacterized protein</fullName>
    </submittedName>
</protein>
<evidence type="ECO:0000313" key="2">
    <source>
        <dbReference type="Proteomes" id="UP000835052"/>
    </source>
</evidence>
<dbReference type="EMBL" id="CAJGYM010000001">
    <property type="protein sequence ID" value="CAD6184870.1"/>
    <property type="molecule type" value="Genomic_DNA"/>
</dbReference>
<reference evidence="1" key="1">
    <citation type="submission" date="2020-10" db="EMBL/GenBank/DDBJ databases">
        <authorList>
            <person name="Kikuchi T."/>
        </authorList>
    </citation>
    <scope>NUCLEOTIDE SEQUENCE</scope>
    <source>
        <strain evidence="1">NKZ352</strain>
    </source>
</reference>
<organism evidence="1 2">
    <name type="scientific">Caenorhabditis auriculariae</name>
    <dbReference type="NCBI Taxonomy" id="2777116"/>
    <lineage>
        <taxon>Eukaryota</taxon>
        <taxon>Metazoa</taxon>
        <taxon>Ecdysozoa</taxon>
        <taxon>Nematoda</taxon>
        <taxon>Chromadorea</taxon>
        <taxon>Rhabditida</taxon>
        <taxon>Rhabditina</taxon>
        <taxon>Rhabditomorpha</taxon>
        <taxon>Rhabditoidea</taxon>
        <taxon>Rhabditidae</taxon>
        <taxon>Peloderinae</taxon>
        <taxon>Caenorhabditis</taxon>
    </lineage>
</organism>
<keyword evidence="2" id="KW-1185">Reference proteome</keyword>
<proteinExistence type="predicted"/>
<sequence length="108" mass="12573">MSGVVESEEKAQKLRRIRWSGRLGVDTKKRRKSEREGERSERRCSLCLAWWLLKNLYDYRRGRGQTQLFSPRNTCRMGCRSKLLQLLQLIVASTERDEVSASRGAGEI</sequence>
<name>A0A8S1GT47_9PELO</name>